<dbReference type="InterPro" id="IPR027421">
    <property type="entry name" value="DNA_pol_lamdba_lyase_dom_sf"/>
</dbReference>
<dbReference type="Pfam" id="PF14716">
    <property type="entry name" value="HHH_8"/>
    <property type="match status" value="1"/>
</dbReference>
<organism evidence="3 4">
    <name type="scientific">Aspergillus sclerotiicarbonarius (strain CBS 121057 / IBT 28362)</name>
    <dbReference type="NCBI Taxonomy" id="1448318"/>
    <lineage>
        <taxon>Eukaryota</taxon>
        <taxon>Fungi</taxon>
        <taxon>Dikarya</taxon>
        <taxon>Ascomycota</taxon>
        <taxon>Pezizomycotina</taxon>
        <taxon>Eurotiomycetes</taxon>
        <taxon>Eurotiomycetidae</taxon>
        <taxon>Eurotiales</taxon>
        <taxon>Aspergillaceae</taxon>
        <taxon>Aspergillus</taxon>
        <taxon>Aspergillus subgen. Circumdati</taxon>
    </lineage>
</organism>
<dbReference type="GO" id="GO:0005634">
    <property type="term" value="C:nucleus"/>
    <property type="evidence" value="ECO:0007669"/>
    <property type="project" value="TreeGrafter"/>
</dbReference>
<accession>A0A319E864</accession>
<dbReference type="VEuPathDB" id="FungiDB:BO78DRAFT_147076"/>
<dbReference type="Gene3D" id="1.10.150.110">
    <property type="entry name" value="DNA polymerase beta, N-terminal domain-like"/>
    <property type="match status" value="1"/>
</dbReference>
<evidence type="ECO:0000259" key="1">
    <source>
        <dbReference type="Pfam" id="PF10391"/>
    </source>
</evidence>
<dbReference type="OrthoDB" id="205514at2759"/>
<dbReference type="GO" id="GO:0003677">
    <property type="term" value="F:DNA binding"/>
    <property type="evidence" value="ECO:0007669"/>
    <property type="project" value="InterPro"/>
</dbReference>
<protein>
    <submittedName>
        <fullName evidence="3">Uncharacterized protein</fullName>
    </submittedName>
</protein>
<evidence type="ECO:0000313" key="4">
    <source>
        <dbReference type="Proteomes" id="UP000248423"/>
    </source>
</evidence>
<dbReference type="GO" id="GO:0006303">
    <property type="term" value="P:double-strand break repair via nonhomologous end joining"/>
    <property type="evidence" value="ECO:0007669"/>
    <property type="project" value="TreeGrafter"/>
</dbReference>
<dbReference type="InterPro" id="IPR022312">
    <property type="entry name" value="DNA_pol_X"/>
</dbReference>
<dbReference type="PANTHER" id="PTHR11276">
    <property type="entry name" value="DNA POLYMERASE TYPE-X FAMILY MEMBER"/>
    <property type="match status" value="1"/>
</dbReference>
<dbReference type="AlphaFoldDB" id="A0A319E864"/>
<dbReference type="PANTHER" id="PTHR11276:SF28">
    <property type="entry name" value="DNA POLYMERASE LAMBDA"/>
    <property type="match status" value="1"/>
</dbReference>
<dbReference type="InterPro" id="IPR018944">
    <property type="entry name" value="DNA_pol_lambd_fingers_domain"/>
</dbReference>
<feature type="domain" description="DNA polymerase lambda fingers" evidence="1">
    <location>
        <begin position="75"/>
        <end position="109"/>
    </location>
</feature>
<proteinExistence type="predicted"/>
<dbReference type="Gene3D" id="1.10.150.20">
    <property type="entry name" value="5' to 3' exonuclease, C-terminal subdomain"/>
    <property type="match status" value="1"/>
</dbReference>
<evidence type="ECO:0000259" key="2">
    <source>
        <dbReference type="Pfam" id="PF14716"/>
    </source>
</evidence>
<dbReference type="SUPFAM" id="SSF81585">
    <property type="entry name" value="PsbU/PolX domain-like"/>
    <property type="match status" value="1"/>
</dbReference>
<dbReference type="InterPro" id="IPR010996">
    <property type="entry name" value="HHH_MUS81"/>
</dbReference>
<reference evidence="3 4" key="1">
    <citation type="submission" date="2018-02" db="EMBL/GenBank/DDBJ databases">
        <title>The genomes of Aspergillus section Nigri reveals drivers in fungal speciation.</title>
        <authorList>
            <consortium name="DOE Joint Genome Institute"/>
            <person name="Vesth T.C."/>
            <person name="Nybo J."/>
            <person name="Theobald S."/>
            <person name="Brandl J."/>
            <person name="Frisvad J.C."/>
            <person name="Nielsen K.F."/>
            <person name="Lyhne E.K."/>
            <person name="Kogle M.E."/>
            <person name="Kuo A."/>
            <person name="Riley R."/>
            <person name="Clum A."/>
            <person name="Nolan M."/>
            <person name="Lipzen A."/>
            <person name="Salamov A."/>
            <person name="Henrissat B."/>
            <person name="Wiebenga A."/>
            <person name="De vries R.P."/>
            <person name="Grigoriev I.V."/>
            <person name="Mortensen U.H."/>
            <person name="Andersen M.R."/>
            <person name="Baker S.E."/>
        </authorList>
    </citation>
    <scope>NUCLEOTIDE SEQUENCE [LARGE SCALE GENOMIC DNA]</scope>
    <source>
        <strain evidence="3 4">CBS 121057</strain>
    </source>
</reference>
<gene>
    <name evidence="3" type="ORF">BO78DRAFT_147076</name>
</gene>
<dbReference type="GO" id="GO:0003887">
    <property type="term" value="F:DNA-directed DNA polymerase activity"/>
    <property type="evidence" value="ECO:0007669"/>
    <property type="project" value="InterPro"/>
</dbReference>
<dbReference type="EMBL" id="KZ826357">
    <property type="protein sequence ID" value="PYI05610.1"/>
    <property type="molecule type" value="Genomic_DNA"/>
</dbReference>
<dbReference type="STRING" id="1448318.A0A319E864"/>
<feature type="domain" description="Crossover junction endonuclease MUS81-like HHH" evidence="2">
    <location>
        <begin position="2"/>
        <end position="59"/>
    </location>
</feature>
<dbReference type="SUPFAM" id="SSF47802">
    <property type="entry name" value="DNA polymerase beta, N-terminal domain-like"/>
    <property type="match status" value="1"/>
</dbReference>
<name>A0A319E864_ASPSB</name>
<sequence>MSDYYARTDDHWHILAYRKAISATRTQPQKIVTKSQALAIAGIGERLADRVEEIVCTNRLCLENANTIREDRIPQEFLGVYGVGVTQASKWLAQRYRLLEDLRSKAPLTQ</sequence>
<keyword evidence="4" id="KW-1185">Reference proteome</keyword>
<dbReference type="Proteomes" id="UP000248423">
    <property type="component" value="Unassembled WGS sequence"/>
</dbReference>
<evidence type="ECO:0000313" key="3">
    <source>
        <dbReference type="EMBL" id="PYI05610.1"/>
    </source>
</evidence>
<dbReference type="Pfam" id="PF10391">
    <property type="entry name" value="DNA_pol_lambd_f"/>
    <property type="match status" value="1"/>
</dbReference>